<gene>
    <name evidence="2" type="ORF">X975_14395</name>
</gene>
<reference evidence="2 3" key="1">
    <citation type="submission" date="2013-11" db="EMBL/GenBank/DDBJ databases">
        <title>Genome sequencing of Stegodyphus mimosarum.</title>
        <authorList>
            <person name="Bechsgaard J."/>
        </authorList>
    </citation>
    <scope>NUCLEOTIDE SEQUENCE [LARGE SCALE GENOMIC DNA]</scope>
</reference>
<sequence>MTAPRDNTFNYYYYYYFILFFGYFFFLASHLNDHPTPVTADLRKGLIAFSKRNRIKQNLQHILLVMNTVVHT</sequence>
<dbReference type="EMBL" id="KK119551">
    <property type="protein sequence ID" value="KFM76014.1"/>
    <property type="molecule type" value="Genomic_DNA"/>
</dbReference>
<dbReference type="AlphaFoldDB" id="A0A087UF75"/>
<keyword evidence="3" id="KW-1185">Reference proteome</keyword>
<evidence type="ECO:0000256" key="1">
    <source>
        <dbReference type="SAM" id="Phobius"/>
    </source>
</evidence>
<keyword evidence="1" id="KW-0472">Membrane</keyword>
<proteinExistence type="predicted"/>
<name>A0A087UF75_STEMI</name>
<feature type="transmembrane region" description="Helical" evidence="1">
    <location>
        <begin position="12"/>
        <end position="31"/>
    </location>
</feature>
<keyword evidence="1" id="KW-0812">Transmembrane</keyword>
<evidence type="ECO:0000313" key="2">
    <source>
        <dbReference type="EMBL" id="KFM76014.1"/>
    </source>
</evidence>
<protein>
    <submittedName>
        <fullName evidence="2">Uncharacterized protein</fullName>
    </submittedName>
</protein>
<keyword evidence="1" id="KW-1133">Transmembrane helix</keyword>
<accession>A0A087UF75</accession>
<organism evidence="2 3">
    <name type="scientific">Stegodyphus mimosarum</name>
    <name type="common">African social velvet spider</name>
    <dbReference type="NCBI Taxonomy" id="407821"/>
    <lineage>
        <taxon>Eukaryota</taxon>
        <taxon>Metazoa</taxon>
        <taxon>Ecdysozoa</taxon>
        <taxon>Arthropoda</taxon>
        <taxon>Chelicerata</taxon>
        <taxon>Arachnida</taxon>
        <taxon>Araneae</taxon>
        <taxon>Araneomorphae</taxon>
        <taxon>Entelegynae</taxon>
        <taxon>Eresoidea</taxon>
        <taxon>Eresidae</taxon>
        <taxon>Stegodyphus</taxon>
    </lineage>
</organism>
<feature type="non-terminal residue" evidence="2">
    <location>
        <position position="72"/>
    </location>
</feature>
<dbReference type="Proteomes" id="UP000054359">
    <property type="component" value="Unassembled WGS sequence"/>
</dbReference>
<evidence type="ECO:0000313" key="3">
    <source>
        <dbReference type="Proteomes" id="UP000054359"/>
    </source>
</evidence>